<reference evidence="2 3" key="1">
    <citation type="submission" date="2019-03" db="EMBL/GenBank/DDBJ databases">
        <title>Single cell metagenomics reveals metabolic interactions within the superorganism composed of flagellate Streblomastix strix and complex community of Bacteroidetes bacteria on its surface.</title>
        <authorList>
            <person name="Treitli S.C."/>
            <person name="Kolisko M."/>
            <person name="Husnik F."/>
            <person name="Keeling P."/>
            <person name="Hampl V."/>
        </authorList>
    </citation>
    <scope>NUCLEOTIDE SEQUENCE [LARGE SCALE GENOMIC DNA]</scope>
    <source>
        <strain evidence="2">ST1C</strain>
    </source>
</reference>
<name>A0A5J4VYZ5_9EUKA</name>
<sequence>MKLYVEGVEVNDEEEDDDDEDEEEDEEVLIVDGEVIEYEQGNQFNYKLNGDGYNEDEDDIGIEIGFCIDDRIDDQYQDGEMNGDVDIG</sequence>
<evidence type="ECO:0000256" key="1">
    <source>
        <dbReference type="SAM" id="MobiDB-lite"/>
    </source>
</evidence>
<feature type="region of interest" description="Disordered" evidence="1">
    <location>
        <begin position="1"/>
        <end position="24"/>
    </location>
</feature>
<protein>
    <submittedName>
        <fullName evidence="2">Uncharacterized protein</fullName>
    </submittedName>
</protein>
<dbReference type="Proteomes" id="UP000324800">
    <property type="component" value="Unassembled WGS sequence"/>
</dbReference>
<evidence type="ECO:0000313" key="3">
    <source>
        <dbReference type="Proteomes" id="UP000324800"/>
    </source>
</evidence>
<comment type="caution">
    <text evidence="2">The sequence shown here is derived from an EMBL/GenBank/DDBJ whole genome shotgun (WGS) entry which is preliminary data.</text>
</comment>
<feature type="compositionally biased region" description="Acidic residues" evidence="1">
    <location>
        <begin position="9"/>
        <end position="24"/>
    </location>
</feature>
<dbReference type="AlphaFoldDB" id="A0A5J4VYZ5"/>
<gene>
    <name evidence="2" type="ORF">EZS28_016587</name>
</gene>
<evidence type="ECO:0000313" key="2">
    <source>
        <dbReference type="EMBL" id="KAA6387884.1"/>
    </source>
</evidence>
<proteinExistence type="predicted"/>
<accession>A0A5J4VYZ5</accession>
<dbReference type="EMBL" id="SNRW01004202">
    <property type="protein sequence ID" value="KAA6387884.1"/>
    <property type="molecule type" value="Genomic_DNA"/>
</dbReference>
<organism evidence="2 3">
    <name type="scientific">Streblomastix strix</name>
    <dbReference type="NCBI Taxonomy" id="222440"/>
    <lineage>
        <taxon>Eukaryota</taxon>
        <taxon>Metamonada</taxon>
        <taxon>Preaxostyla</taxon>
        <taxon>Oxymonadida</taxon>
        <taxon>Streblomastigidae</taxon>
        <taxon>Streblomastix</taxon>
    </lineage>
</organism>